<dbReference type="PANTHER" id="PTHR42930">
    <property type="entry name" value="PHOSPHATE-SPECIFIC TRANSPORT SYSTEM ACCESSORY PROTEIN PHOU"/>
    <property type="match status" value="1"/>
</dbReference>
<evidence type="ECO:0000256" key="3">
    <source>
        <dbReference type="ARBA" id="ARBA00011738"/>
    </source>
</evidence>
<keyword evidence="4 8" id="KW-0813">Transport</keyword>
<dbReference type="PIRSF" id="PIRSF003107">
    <property type="entry name" value="PhoU"/>
    <property type="match status" value="1"/>
</dbReference>
<dbReference type="InterPro" id="IPR038078">
    <property type="entry name" value="PhoU-like_sf"/>
</dbReference>
<dbReference type="OrthoDB" id="9814256at2"/>
<comment type="similarity">
    <text evidence="2 8">Belongs to the PhoU family.</text>
</comment>
<dbReference type="EMBL" id="AP012338">
    <property type="protein sequence ID" value="BAM04886.1"/>
    <property type="molecule type" value="Genomic_DNA"/>
</dbReference>
<keyword evidence="11" id="KW-1185">Reference proteome</keyword>
<proteinExistence type="inferred from homology"/>
<evidence type="ECO:0000256" key="7">
    <source>
        <dbReference type="ARBA" id="ARBA00056181"/>
    </source>
</evidence>
<dbReference type="eggNOG" id="COG0704">
    <property type="taxonomic scope" value="Bacteria"/>
</dbReference>
<comment type="function">
    <text evidence="7 8">Plays a role in the regulation of phosphate uptake.</text>
</comment>
<evidence type="ECO:0000256" key="8">
    <source>
        <dbReference type="PIRNR" id="PIRNR003107"/>
    </source>
</evidence>
<dbReference type="InterPro" id="IPR028366">
    <property type="entry name" value="PhoU"/>
</dbReference>
<reference evidence="10 11" key="1">
    <citation type="submission" date="2012-02" db="EMBL/GenBank/DDBJ databases">
        <title>Complete genome sequence of Phycisphaera mikurensis NBRC 102666.</title>
        <authorList>
            <person name="Ankai A."/>
            <person name="Hosoyama A."/>
            <person name="Terui Y."/>
            <person name="Sekine M."/>
            <person name="Fukai R."/>
            <person name="Kato Y."/>
            <person name="Nakamura S."/>
            <person name="Yamada-Narita S."/>
            <person name="Kawakoshi A."/>
            <person name="Fukunaga Y."/>
            <person name="Yamazaki S."/>
            <person name="Fujita N."/>
        </authorList>
    </citation>
    <scope>NUCLEOTIDE SEQUENCE [LARGE SCALE GENOMIC DNA]</scope>
    <source>
        <strain evidence="11">NBRC 102666 / KCTC 22515 / FYK2301M01</strain>
    </source>
</reference>
<dbReference type="KEGG" id="phm:PSMK_27270"/>
<dbReference type="STRING" id="1142394.PSMK_27270"/>
<evidence type="ECO:0000256" key="6">
    <source>
        <dbReference type="ARBA" id="ARBA00022592"/>
    </source>
</evidence>
<dbReference type="Pfam" id="PF01895">
    <property type="entry name" value="PhoU"/>
    <property type="match status" value="2"/>
</dbReference>
<evidence type="ECO:0000259" key="9">
    <source>
        <dbReference type="Pfam" id="PF01895"/>
    </source>
</evidence>
<feature type="domain" description="PhoU" evidence="9">
    <location>
        <begin position="120"/>
        <end position="205"/>
    </location>
</feature>
<dbReference type="RefSeq" id="WP_014438096.1">
    <property type="nucleotide sequence ID" value="NC_017080.1"/>
</dbReference>
<dbReference type="PANTHER" id="PTHR42930:SF3">
    <property type="entry name" value="PHOSPHATE-SPECIFIC TRANSPORT SYSTEM ACCESSORY PROTEIN PHOU"/>
    <property type="match status" value="1"/>
</dbReference>
<evidence type="ECO:0000313" key="10">
    <source>
        <dbReference type="EMBL" id="BAM04886.1"/>
    </source>
</evidence>
<dbReference type="SUPFAM" id="SSF109755">
    <property type="entry name" value="PhoU-like"/>
    <property type="match status" value="1"/>
</dbReference>
<evidence type="ECO:0000256" key="5">
    <source>
        <dbReference type="ARBA" id="ARBA00022490"/>
    </source>
</evidence>
<dbReference type="HOGENOM" id="CLU_078518_2_1_0"/>
<comment type="subunit">
    <text evidence="3 8">Homodimer.</text>
</comment>
<evidence type="ECO:0000256" key="4">
    <source>
        <dbReference type="ARBA" id="ARBA00022448"/>
    </source>
</evidence>
<evidence type="ECO:0000313" key="11">
    <source>
        <dbReference type="Proteomes" id="UP000007881"/>
    </source>
</evidence>
<dbReference type="GO" id="GO:0006817">
    <property type="term" value="P:phosphate ion transport"/>
    <property type="evidence" value="ECO:0007669"/>
    <property type="project" value="UniProtKB-KW"/>
</dbReference>
<dbReference type="PATRIC" id="fig|1142394.8.peg.2821"/>
<dbReference type="GO" id="GO:0045936">
    <property type="term" value="P:negative regulation of phosphate metabolic process"/>
    <property type="evidence" value="ECO:0007669"/>
    <property type="project" value="InterPro"/>
</dbReference>
<name>I0IHZ8_PHYMF</name>
<dbReference type="NCBIfam" id="TIGR02135">
    <property type="entry name" value="phoU_full"/>
    <property type="match status" value="1"/>
</dbReference>
<keyword evidence="6 8" id="KW-0592">Phosphate transport</keyword>
<dbReference type="GO" id="GO:0030643">
    <property type="term" value="P:intracellular phosphate ion homeostasis"/>
    <property type="evidence" value="ECO:0007669"/>
    <property type="project" value="InterPro"/>
</dbReference>
<dbReference type="Proteomes" id="UP000007881">
    <property type="component" value="Chromosome"/>
</dbReference>
<protein>
    <recommendedName>
        <fullName evidence="8">Phosphate-specific transport system accessory protein PhoU</fullName>
    </recommendedName>
</protein>
<comment type="subcellular location">
    <subcellularLocation>
        <location evidence="1 8">Cytoplasm</location>
    </subcellularLocation>
</comment>
<dbReference type="Gene3D" id="1.20.58.220">
    <property type="entry name" value="Phosphate transport system protein phou homolog 2, domain 2"/>
    <property type="match status" value="1"/>
</dbReference>
<dbReference type="AlphaFoldDB" id="I0IHZ8"/>
<evidence type="ECO:0000256" key="2">
    <source>
        <dbReference type="ARBA" id="ARBA00008107"/>
    </source>
</evidence>
<gene>
    <name evidence="10" type="primary">phoU</name>
    <name evidence="10" type="ordered locus">PSMK_27270</name>
</gene>
<dbReference type="InterPro" id="IPR026022">
    <property type="entry name" value="PhoU_dom"/>
</dbReference>
<keyword evidence="5 8" id="KW-0963">Cytoplasm</keyword>
<dbReference type="GO" id="GO:0005737">
    <property type="term" value="C:cytoplasm"/>
    <property type="evidence" value="ECO:0007669"/>
    <property type="project" value="UniProtKB-SubCell"/>
</dbReference>
<organism evidence="10 11">
    <name type="scientific">Phycisphaera mikurensis (strain NBRC 102666 / KCTC 22515 / FYK2301M01)</name>
    <dbReference type="NCBI Taxonomy" id="1142394"/>
    <lineage>
        <taxon>Bacteria</taxon>
        <taxon>Pseudomonadati</taxon>
        <taxon>Planctomycetota</taxon>
        <taxon>Phycisphaerae</taxon>
        <taxon>Phycisphaerales</taxon>
        <taxon>Phycisphaeraceae</taxon>
        <taxon>Phycisphaera</taxon>
    </lineage>
</organism>
<evidence type="ECO:0000256" key="1">
    <source>
        <dbReference type="ARBA" id="ARBA00004496"/>
    </source>
</evidence>
<sequence>MSVFLQKQIDKLKKQVLEIGACCEEALRDAVVSVLERDPDLAERVIARDTRIDLLEVELEEECLHTLALHQPVAFDLRYVVAVLKINNDLERIGDHAKSIAQQAIFLCDEPAIDRPPFDLREMSGVTAKMLRSALDALVGLDVDEAKAVRKLDKTVDRINAAMYDDVIAAMRKSPEHMEQLVHFMNISRQLERTADHACNVAKDVRYMAEGEIFRHMRKRRQAAEQAEAIAAAEADPAED</sequence>
<feature type="domain" description="PhoU" evidence="9">
    <location>
        <begin position="17"/>
        <end position="103"/>
    </location>
</feature>
<accession>I0IHZ8</accession>
<dbReference type="FunFam" id="1.20.58.220:FF:000004">
    <property type="entry name" value="Phosphate-specific transport system accessory protein PhoU"/>
    <property type="match status" value="1"/>
</dbReference>